<organism evidence="2 3">
    <name type="scientific">Desulfitobacterium dichloroeliminans (strain LMG P-21439 / DCA1)</name>
    <dbReference type="NCBI Taxonomy" id="871963"/>
    <lineage>
        <taxon>Bacteria</taxon>
        <taxon>Bacillati</taxon>
        <taxon>Bacillota</taxon>
        <taxon>Clostridia</taxon>
        <taxon>Eubacteriales</taxon>
        <taxon>Desulfitobacteriaceae</taxon>
        <taxon>Desulfitobacterium</taxon>
    </lineage>
</organism>
<dbReference type="InterPro" id="IPR036280">
    <property type="entry name" value="Multihaem_cyt_sf"/>
</dbReference>
<dbReference type="HOGENOM" id="CLU_063015_0_0_9"/>
<keyword evidence="1" id="KW-0812">Transmembrane</keyword>
<keyword evidence="1" id="KW-1133">Transmembrane helix</keyword>
<keyword evidence="3" id="KW-1185">Reference proteome</keyword>
<dbReference type="Proteomes" id="UP000010797">
    <property type="component" value="Chromosome"/>
</dbReference>
<evidence type="ECO:0000313" key="3">
    <source>
        <dbReference type="Proteomes" id="UP000010797"/>
    </source>
</evidence>
<dbReference type="PROSITE" id="PS51318">
    <property type="entry name" value="TAT"/>
    <property type="match status" value="1"/>
</dbReference>
<dbReference type="AlphaFoldDB" id="L0F785"/>
<proteinExistence type="predicted"/>
<accession>L0F785</accession>
<keyword evidence="1" id="KW-0472">Membrane</keyword>
<dbReference type="InterPro" id="IPR010181">
    <property type="entry name" value="CGCAxxGCC_motif"/>
</dbReference>
<dbReference type="KEGG" id="ddl:Desdi_2269"/>
<dbReference type="InterPro" id="IPR006311">
    <property type="entry name" value="TAT_signal"/>
</dbReference>
<dbReference type="OrthoDB" id="5430146at2"/>
<sequence length="288" mass="31111">MYEEKDLSRRKFLKSGILAAGALAVGSSIFNTTKVVEAVETTPTPAPCDSNCEIPSFPYPYAHLDAEKAKLDGYAGYGKSKCSYGAFEAIIGQLGDKVGYPYTMVPTQVLGWGGTGGGGWATLCGALIGAATAINYTMEKKDADKVVSELFGWYCDHSFPEFAPAAGKALEYDGVMEKSVAGSPLCHVSVSNWCDASGLKAESKARSERCARVTADVAAKTVELLNQFHSKTFKAVYKNESVEDCMMCHGKGHSLENTRGLMDCDQCHTNVEPDNLVEHIKRSWDIKD</sequence>
<protein>
    <submittedName>
        <fullName evidence="2">Putative redox-active protein (C_GCAxxG_C_C)</fullName>
    </submittedName>
</protein>
<gene>
    <name evidence="2" type="ordered locus">Desdi_2269</name>
</gene>
<dbReference type="RefSeq" id="WP_015262675.1">
    <property type="nucleotide sequence ID" value="NC_019903.1"/>
</dbReference>
<dbReference type="SUPFAM" id="SSF48695">
    <property type="entry name" value="Multiheme cytochromes"/>
    <property type="match status" value="1"/>
</dbReference>
<feature type="transmembrane region" description="Helical" evidence="1">
    <location>
        <begin position="12"/>
        <end position="30"/>
    </location>
</feature>
<evidence type="ECO:0000256" key="1">
    <source>
        <dbReference type="SAM" id="Phobius"/>
    </source>
</evidence>
<reference evidence="3" key="1">
    <citation type="submission" date="2012-02" db="EMBL/GenBank/DDBJ databases">
        <title>Complete sequence of Desulfitobacterium dichloroeliminans LMG P-21439.</title>
        <authorList>
            <person name="Lucas S."/>
            <person name="Han J."/>
            <person name="Lapidus A."/>
            <person name="Cheng J.-F."/>
            <person name="Goodwin L."/>
            <person name="Pitluck S."/>
            <person name="Peters L."/>
            <person name="Ovchinnikova G."/>
            <person name="Teshima H."/>
            <person name="Detter J.C."/>
            <person name="Han C."/>
            <person name="Tapia R."/>
            <person name="Land M."/>
            <person name="Hauser L."/>
            <person name="Kyrpides N."/>
            <person name="Ivanova N."/>
            <person name="Pagani I."/>
            <person name="Kruse T."/>
            <person name="de Vos W.M."/>
            <person name="Boon N."/>
            <person name="Smidt H."/>
            <person name="Woyke T."/>
        </authorList>
    </citation>
    <scope>NUCLEOTIDE SEQUENCE [LARGE SCALE GENOMIC DNA]</scope>
    <source>
        <strain evidence="3">LMG P-21439 / DCA1</strain>
    </source>
</reference>
<evidence type="ECO:0000313" key="2">
    <source>
        <dbReference type="EMBL" id="AGA69699.1"/>
    </source>
</evidence>
<name>L0F785_DESDL</name>
<dbReference type="EMBL" id="CP003344">
    <property type="protein sequence ID" value="AGA69699.1"/>
    <property type="molecule type" value="Genomic_DNA"/>
</dbReference>
<dbReference type="Pfam" id="PF09719">
    <property type="entry name" value="C_GCAxxG_C_C"/>
    <property type="match status" value="1"/>
</dbReference>
<dbReference type="eggNOG" id="ENOG50320QR">
    <property type="taxonomic scope" value="Bacteria"/>
</dbReference>
<dbReference type="STRING" id="871963.Desdi_2269"/>